<gene>
    <name evidence="1" type="ORF">MANT1106_LOCUS13515</name>
</gene>
<dbReference type="AlphaFoldDB" id="A0A7S0SNI9"/>
<organism evidence="1">
    <name type="scientific">Mantoniella antarctica</name>
    <dbReference type="NCBI Taxonomy" id="81844"/>
    <lineage>
        <taxon>Eukaryota</taxon>
        <taxon>Viridiplantae</taxon>
        <taxon>Chlorophyta</taxon>
        <taxon>Mamiellophyceae</taxon>
        <taxon>Mamiellales</taxon>
        <taxon>Mamiellaceae</taxon>
        <taxon>Mantoniella</taxon>
    </lineage>
</organism>
<evidence type="ECO:0000313" key="1">
    <source>
        <dbReference type="EMBL" id="CAD8710829.1"/>
    </source>
</evidence>
<protein>
    <recommendedName>
        <fullName evidence="2">C-type lectin domain-containing protein</fullName>
    </recommendedName>
</protein>
<proteinExistence type="predicted"/>
<dbReference type="EMBL" id="HBFC01022505">
    <property type="protein sequence ID" value="CAD8710829.1"/>
    <property type="molecule type" value="Transcribed_RNA"/>
</dbReference>
<name>A0A7S0SNI9_9CHLO</name>
<accession>A0A7S0SNI9</accession>
<sequence length="191" mass="20886">MTADGGGYDFHICDGCVSVQKTTSQNGCTPLGLQMMIPRSKAHWYAAADYVSLTGRAMSSVFQVVPGISKPCDGRTDCDGGRGVLSSDACAASAAASECTWQATDRGRWWLRDTSYNQPSGDYARDCYLAMYDEARNWVTPWTADAKEPVWFNDYECNAFTGDMYMCSTNIEPTPPSNCNDIKKQNADAVS</sequence>
<evidence type="ECO:0008006" key="2">
    <source>
        <dbReference type="Google" id="ProtNLM"/>
    </source>
</evidence>
<reference evidence="1" key="1">
    <citation type="submission" date="2021-01" db="EMBL/GenBank/DDBJ databases">
        <authorList>
            <person name="Corre E."/>
            <person name="Pelletier E."/>
            <person name="Niang G."/>
            <person name="Scheremetjew M."/>
            <person name="Finn R."/>
            <person name="Kale V."/>
            <person name="Holt S."/>
            <person name="Cochrane G."/>
            <person name="Meng A."/>
            <person name="Brown T."/>
            <person name="Cohen L."/>
        </authorList>
    </citation>
    <scope>NUCLEOTIDE SEQUENCE</scope>
    <source>
        <strain evidence="1">SL-175</strain>
    </source>
</reference>